<evidence type="ECO:0000313" key="4">
    <source>
        <dbReference type="WBParaSite" id="TCNE_0001982401-mRNA-1"/>
    </source>
</evidence>
<keyword evidence="3" id="KW-1185">Reference proteome</keyword>
<proteinExistence type="predicted"/>
<reference evidence="4" key="1">
    <citation type="submission" date="2016-06" db="UniProtKB">
        <authorList>
            <consortium name="WormBaseParasite"/>
        </authorList>
    </citation>
    <scope>IDENTIFICATION</scope>
</reference>
<reference evidence="2 3" key="2">
    <citation type="submission" date="2018-11" db="EMBL/GenBank/DDBJ databases">
        <authorList>
            <consortium name="Pathogen Informatics"/>
        </authorList>
    </citation>
    <scope>NUCLEOTIDE SEQUENCE [LARGE SCALE GENOMIC DNA]</scope>
</reference>
<dbReference type="Pfam" id="PF26431">
    <property type="entry name" value="DUF8117"/>
    <property type="match status" value="1"/>
</dbReference>
<protein>
    <submittedName>
        <fullName evidence="4">PH domain-containing protein</fullName>
    </submittedName>
</protein>
<dbReference type="EMBL" id="UYWY01027563">
    <property type="protein sequence ID" value="VDM51141.1"/>
    <property type="molecule type" value="Genomic_DNA"/>
</dbReference>
<name>A0A183VGF0_TOXCA</name>
<evidence type="ECO:0000259" key="1">
    <source>
        <dbReference type="Pfam" id="PF26431"/>
    </source>
</evidence>
<evidence type="ECO:0000313" key="2">
    <source>
        <dbReference type="EMBL" id="VDM51141.1"/>
    </source>
</evidence>
<gene>
    <name evidence="2" type="ORF">TCNE_LOCUS19820</name>
</gene>
<dbReference type="AlphaFoldDB" id="A0A183VGF0"/>
<dbReference type="InterPro" id="IPR058430">
    <property type="entry name" value="DUF8117"/>
</dbReference>
<accession>A0A183VGF0</accession>
<feature type="domain" description="DUF8117" evidence="1">
    <location>
        <begin position="7"/>
        <end position="51"/>
    </location>
</feature>
<sequence>MSEKLSRLWWSRLVISVRGYVINYFKTEDDMQFLCDDAFIMIHQHVVESQPEIGQQVCEINFNERSQVKSA</sequence>
<dbReference type="WBParaSite" id="TCNE_0001982401-mRNA-1">
    <property type="protein sequence ID" value="TCNE_0001982401-mRNA-1"/>
    <property type="gene ID" value="TCNE_0001982401"/>
</dbReference>
<evidence type="ECO:0000313" key="3">
    <source>
        <dbReference type="Proteomes" id="UP000050794"/>
    </source>
</evidence>
<organism evidence="3 4">
    <name type="scientific">Toxocara canis</name>
    <name type="common">Canine roundworm</name>
    <dbReference type="NCBI Taxonomy" id="6265"/>
    <lineage>
        <taxon>Eukaryota</taxon>
        <taxon>Metazoa</taxon>
        <taxon>Ecdysozoa</taxon>
        <taxon>Nematoda</taxon>
        <taxon>Chromadorea</taxon>
        <taxon>Rhabditida</taxon>
        <taxon>Spirurina</taxon>
        <taxon>Ascaridomorpha</taxon>
        <taxon>Ascaridoidea</taxon>
        <taxon>Toxocaridae</taxon>
        <taxon>Toxocara</taxon>
    </lineage>
</organism>
<dbReference type="Proteomes" id="UP000050794">
    <property type="component" value="Unassembled WGS sequence"/>
</dbReference>